<evidence type="ECO:0000313" key="1">
    <source>
        <dbReference type="Proteomes" id="UP000887569"/>
    </source>
</evidence>
<organism evidence="1 2">
    <name type="scientific">Parascaris univalens</name>
    <name type="common">Nematode worm</name>
    <dbReference type="NCBI Taxonomy" id="6257"/>
    <lineage>
        <taxon>Eukaryota</taxon>
        <taxon>Metazoa</taxon>
        <taxon>Ecdysozoa</taxon>
        <taxon>Nematoda</taxon>
        <taxon>Chromadorea</taxon>
        <taxon>Rhabditida</taxon>
        <taxon>Spirurina</taxon>
        <taxon>Ascaridomorpha</taxon>
        <taxon>Ascaridoidea</taxon>
        <taxon>Ascarididae</taxon>
        <taxon>Parascaris</taxon>
    </lineage>
</organism>
<reference evidence="2" key="1">
    <citation type="submission" date="2022-11" db="UniProtKB">
        <authorList>
            <consortium name="WormBaseParasite"/>
        </authorList>
    </citation>
    <scope>IDENTIFICATION</scope>
</reference>
<evidence type="ECO:0000313" key="2">
    <source>
        <dbReference type="WBParaSite" id="PgR006_g017_t06"/>
    </source>
</evidence>
<dbReference type="WBParaSite" id="PgR006_g017_t06">
    <property type="protein sequence ID" value="PgR006_g017_t06"/>
    <property type="gene ID" value="PgR006_g017"/>
</dbReference>
<protein>
    <submittedName>
        <fullName evidence="2">Uncharacterized protein</fullName>
    </submittedName>
</protein>
<dbReference type="AlphaFoldDB" id="A0A915ADS0"/>
<sequence>HILKLNTQVRCISYSDTPSKRLLIHLEMAYVQCCSISLRKQRNIAAVSVLSELPTVHSERSRRGYN</sequence>
<name>A0A915ADS0_PARUN</name>
<proteinExistence type="predicted"/>
<keyword evidence="1" id="KW-1185">Reference proteome</keyword>
<accession>A0A915ADS0</accession>
<dbReference type="Proteomes" id="UP000887569">
    <property type="component" value="Unplaced"/>
</dbReference>